<dbReference type="GO" id="GO:0016020">
    <property type="term" value="C:membrane"/>
    <property type="evidence" value="ECO:0007669"/>
    <property type="project" value="UniProtKB-SubCell"/>
</dbReference>
<feature type="coiled-coil region" evidence="6">
    <location>
        <begin position="3"/>
        <end position="40"/>
    </location>
</feature>
<dbReference type="HOGENOM" id="CLU_2924583_0_0_1"/>
<evidence type="ECO:0000256" key="2">
    <source>
        <dbReference type="ARBA" id="ARBA00009700"/>
    </source>
</evidence>
<keyword evidence="3 7" id="KW-0812">Transmembrane</keyword>
<evidence type="ECO:0000256" key="4">
    <source>
        <dbReference type="ARBA" id="ARBA00022989"/>
    </source>
</evidence>
<reference evidence="7 9" key="1">
    <citation type="journal article" date="2010" name="BMC Genomics">
        <title>Combination of measures distinguishes pre-miRNAs from other stem-loops in the genome of the newly sequenced Anopheles darlingi.</title>
        <authorList>
            <person name="Mendes N.D."/>
            <person name="Freitas A.T."/>
            <person name="Vasconcelos A.T."/>
            <person name="Sagot M.F."/>
        </authorList>
    </citation>
    <scope>NUCLEOTIDE SEQUENCE</scope>
</reference>
<organism evidence="7">
    <name type="scientific">Anopheles darlingi</name>
    <name type="common">Mosquito</name>
    <dbReference type="NCBI Taxonomy" id="43151"/>
    <lineage>
        <taxon>Eukaryota</taxon>
        <taxon>Metazoa</taxon>
        <taxon>Ecdysozoa</taxon>
        <taxon>Arthropoda</taxon>
        <taxon>Hexapoda</taxon>
        <taxon>Insecta</taxon>
        <taxon>Pterygota</taxon>
        <taxon>Neoptera</taxon>
        <taxon>Endopterygota</taxon>
        <taxon>Diptera</taxon>
        <taxon>Nematocera</taxon>
        <taxon>Culicoidea</taxon>
        <taxon>Culicidae</taxon>
        <taxon>Anophelinae</taxon>
        <taxon>Anopheles</taxon>
    </lineage>
</organism>
<sequence>MDVNELEREWSELTEEFRSLEEANQSYLDLHERLEEMQEKCTKQIQHQRYRMQQISKILKQ</sequence>
<evidence type="ECO:0000313" key="7">
    <source>
        <dbReference type="EMBL" id="ETN64989.1"/>
    </source>
</evidence>
<dbReference type="Proteomes" id="UP000000673">
    <property type="component" value="Unassembled WGS sequence"/>
</dbReference>
<keyword evidence="9" id="KW-1185">Reference proteome</keyword>
<dbReference type="EnsemblMetazoa" id="ADAC003263-RA">
    <property type="protein sequence ID" value="ADAC003263-PA"/>
    <property type="gene ID" value="ADAC003263"/>
</dbReference>
<comment type="subcellular location">
    <subcellularLocation>
        <location evidence="1">Membrane</location>
        <topology evidence="1">Multi-pass membrane protein</topology>
    </subcellularLocation>
</comment>
<gene>
    <name evidence="7" type="ORF">AND_003263</name>
</gene>
<reference evidence="8" key="4">
    <citation type="submission" date="2015-06" db="UniProtKB">
        <authorList>
            <consortium name="EnsemblMetazoa"/>
        </authorList>
    </citation>
    <scope>IDENTIFICATION</scope>
</reference>
<dbReference type="VEuPathDB" id="VectorBase:ADAR2_008522"/>
<accession>W5JQG9</accession>
<comment type="similarity">
    <text evidence="2">Belongs to the TMEM120 family.</text>
</comment>
<evidence type="ECO:0000256" key="3">
    <source>
        <dbReference type="ARBA" id="ARBA00022692"/>
    </source>
</evidence>
<keyword evidence="6" id="KW-0175">Coiled coil</keyword>
<name>W5JQG9_ANODA</name>
<proteinExistence type="inferred from homology"/>
<reference evidence="7" key="2">
    <citation type="submission" date="2010-05" db="EMBL/GenBank/DDBJ databases">
        <authorList>
            <person name="Almeida L.G."/>
            <person name="Nicolas M.F."/>
            <person name="Souza R.C."/>
            <person name="Vasconcelos A.T.R."/>
        </authorList>
    </citation>
    <scope>NUCLEOTIDE SEQUENCE</scope>
</reference>
<evidence type="ECO:0000313" key="9">
    <source>
        <dbReference type="Proteomes" id="UP000000673"/>
    </source>
</evidence>
<evidence type="ECO:0000256" key="1">
    <source>
        <dbReference type="ARBA" id="ARBA00004141"/>
    </source>
</evidence>
<keyword evidence="4" id="KW-1133">Transmembrane helix</keyword>
<evidence type="ECO:0000256" key="6">
    <source>
        <dbReference type="SAM" id="Coils"/>
    </source>
</evidence>
<dbReference type="VEuPathDB" id="VectorBase:ADAC003263"/>
<dbReference type="EMBL" id="ADMH02000803">
    <property type="protein sequence ID" value="ETN64989.1"/>
    <property type="molecule type" value="Genomic_DNA"/>
</dbReference>
<protein>
    <submittedName>
        <fullName evidence="7">Transmembrane protein 120 like protein</fullName>
    </submittedName>
</protein>
<evidence type="ECO:0000256" key="5">
    <source>
        <dbReference type="ARBA" id="ARBA00023136"/>
    </source>
</evidence>
<reference evidence="7" key="3">
    <citation type="journal article" date="2013" name="Nucleic Acids Res.">
        <title>The genome of Anopheles darlingi, the main neotropical malaria vector.</title>
        <authorList>
            <person name="Marinotti O."/>
            <person name="Cerqueira G.C."/>
            <person name="de Almeida L.G."/>
            <person name="Ferro M.I."/>
            <person name="Loreto E.L."/>
            <person name="Zaha A."/>
            <person name="Teixeira S.M."/>
            <person name="Wespiser A.R."/>
            <person name="Almeida E Silva A."/>
            <person name="Schlindwein A.D."/>
            <person name="Pacheco A.C."/>
            <person name="Silva A.L."/>
            <person name="Graveley B.R."/>
            <person name="Walenz B.P."/>
            <person name="Lima Bde A."/>
            <person name="Ribeiro C.A."/>
            <person name="Nunes-Silva C.G."/>
            <person name="de Carvalho C.R."/>
            <person name="Soares C.M."/>
            <person name="de Menezes C.B."/>
            <person name="Matiolli C."/>
            <person name="Caffrey D."/>
            <person name="Araujo D.A."/>
            <person name="de Oliveira D.M."/>
            <person name="Golenbock D."/>
            <person name="Grisard E.C."/>
            <person name="Fantinatti-Garboggini F."/>
            <person name="de Carvalho F.M."/>
            <person name="Barcellos F.G."/>
            <person name="Prosdocimi F."/>
            <person name="May G."/>
            <person name="Azevedo Junior G.M."/>
            <person name="Guimaraes G.M."/>
            <person name="Goldman G.H."/>
            <person name="Padilha I.Q."/>
            <person name="Batista Jda S."/>
            <person name="Ferro J.A."/>
            <person name="Ribeiro J.M."/>
            <person name="Fietto J.L."/>
            <person name="Dabbas K.M."/>
            <person name="Cerdeira L."/>
            <person name="Agnez-Lima L.F."/>
            <person name="Brocchi M."/>
            <person name="de Carvalho M.O."/>
            <person name="Teixeira Mde M."/>
            <person name="Diniz Maia Mde M."/>
            <person name="Goldman M.H."/>
            <person name="Cruz Schneider M.P."/>
            <person name="Felipe M.S."/>
            <person name="Hungria M."/>
            <person name="Nicolas M.F."/>
            <person name="Pereira M."/>
            <person name="Montes M.A."/>
            <person name="Cantao M.E."/>
            <person name="Vincentz M."/>
            <person name="Rafael M.S."/>
            <person name="Silverman N."/>
            <person name="Stoco P.H."/>
            <person name="Souza R.C."/>
            <person name="Vicentini R."/>
            <person name="Gazzinelli R.T."/>
            <person name="Neves Rde O."/>
            <person name="Silva R."/>
            <person name="Astolfi-Filho S."/>
            <person name="Maciel T.E."/>
            <person name="Urmenyi T.P."/>
            <person name="Tadei W.P."/>
            <person name="Camargo E.P."/>
            <person name="de Vasconcelos A.T."/>
        </authorList>
    </citation>
    <scope>NUCLEOTIDE SEQUENCE</scope>
</reference>
<keyword evidence="5" id="KW-0472">Membrane</keyword>
<dbReference type="AlphaFoldDB" id="W5JQG9"/>
<evidence type="ECO:0000313" key="8">
    <source>
        <dbReference type="EnsemblMetazoa" id="ADAC003263-PA"/>
    </source>
</evidence>
<dbReference type="InterPro" id="IPR012926">
    <property type="entry name" value="TMEM120A/B"/>
</dbReference>
<dbReference type="Pfam" id="PF07851">
    <property type="entry name" value="TMEM120A-B"/>
    <property type="match status" value="1"/>
</dbReference>